<gene>
    <name evidence="2" type="primary">tsaB</name>
    <name evidence="2" type="ORF">KDW03_12100</name>
</gene>
<dbReference type="NCBIfam" id="TIGR03725">
    <property type="entry name" value="T6A_YeaZ"/>
    <property type="match status" value="1"/>
</dbReference>
<dbReference type="InterPro" id="IPR022496">
    <property type="entry name" value="T6A_TsaB"/>
</dbReference>
<accession>A0AAX3BD22</accession>
<evidence type="ECO:0000313" key="3">
    <source>
        <dbReference type="Proteomes" id="UP001056539"/>
    </source>
</evidence>
<dbReference type="InterPro" id="IPR000905">
    <property type="entry name" value="Gcp-like_dom"/>
</dbReference>
<dbReference type="Proteomes" id="UP001056539">
    <property type="component" value="Chromosome"/>
</dbReference>
<reference evidence="2" key="1">
    <citation type="submission" date="2021-04" db="EMBL/GenBank/DDBJ databases">
        <authorList>
            <person name="Postec A."/>
        </authorList>
    </citation>
    <scope>NUCLEOTIDE SEQUENCE</scope>
    <source>
        <strain evidence="2">F1F22</strain>
    </source>
</reference>
<reference evidence="2" key="2">
    <citation type="submission" date="2022-06" db="EMBL/GenBank/DDBJ databases">
        <title>Thermospira aquatica gen. nov., sp. nov.</title>
        <authorList>
            <person name="Ben Ali Gam Z."/>
            <person name="Labat M."/>
        </authorList>
    </citation>
    <scope>NUCLEOTIDE SEQUENCE</scope>
    <source>
        <strain evidence="2">F1F22</strain>
    </source>
</reference>
<dbReference type="AlphaFoldDB" id="A0AAX3BD22"/>
<name>A0AAX3BD22_9SPIR</name>
<protein>
    <submittedName>
        <fullName evidence="2">tRNA (Adenosine(37)-N6)-threonylcarbamoyltransferase complex dimerization subunit type 1 TsaB</fullName>
        <ecNumber evidence="2">2.3.1.234</ecNumber>
    </submittedName>
</protein>
<feature type="domain" description="Gcp-like" evidence="1">
    <location>
        <begin position="39"/>
        <end position="152"/>
    </location>
</feature>
<keyword evidence="2" id="KW-0808">Transferase</keyword>
<dbReference type="Gene3D" id="3.30.420.40">
    <property type="match status" value="2"/>
</dbReference>
<dbReference type="RefSeq" id="WP_271435335.1">
    <property type="nucleotide sequence ID" value="NZ_CP073355.1"/>
</dbReference>
<dbReference type="InterPro" id="IPR043129">
    <property type="entry name" value="ATPase_NBD"/>
</dbReference>
<dbReference type="GO" id="GO:0061711">
    <property type="term" value="F:tRNA N(6)-L-threonylcarbamoyladenine synthase activity"/>
    <property type="evidence" value="ECO:0007669"/>
    <property type="project" value="UniProtKB-EC"/>
</dbReference>
<dbReference type="GO" id="GO:0002949">
    <property type="term" value="P:tRNA threonylcarbamoyladenosine modification"/>
    <property type="evidence" value="ECO:0007669"/>
    <property type="project" value="InterPro"/>
</dbReference>
<dbReference type="KEGG" id="taqu:KDW03_12100"/>
<sequence>MKVLSFDTSHPRRTVINLTYEHQSLNITLDITSSQQNKLLFGIDHLLSTLGISLSSVEDLVIGIGPGSFTGLRIGLALAKGFAWAQSLRLHAVSSLETLALSFPWECVPQATVVAMTDARMKKIYTCVYQKKQKIISESDLFPEELAKILTQLPGPYWFVGDNLYQKELTEKLGENQCHFLPLWITPEVLRDHGMNHPPLSKEEITTLEPRYLRKSEAENQKQK</sequence>
<dbReference type="Pfam" id="PF00814">
    <property type="entry name" value="TsaD"/>
    <property type="match status" value="1"/>
</dbReference>
<keyword evidence="2" id="KW-0012">Acyltransferase</keyword>
<dbReference type="EC" id="2.3.1.234" evidence="2"/>
<dbReference type="EMBL" id="CP073355">
    <property type="protein sequence ID" value="URA10202.1"/>
    <property type="molecule type" value="Genomic_DNA"/>
</dbReference>
<organism evidence="2 3">
    <name type="scientific">Thermospira aquatica</name>
    <dbReference type="NCBI Taxonomy" id="2828656"/>
    <lineage>
        <taxon>Bacteria</taxon>
        <taxon>Pseudomonadati</taxon>
        <taxon>Spirochaetota</taxon>
        <taxon>Spirochaetia</taxon>
        <taxon>Brevinematales</taxon>
        <taxon>Thermospiraceae</taxon>
        <taxon>Thermospira</taxon>
    </lineage>
</organism>
<dbReference type="SUPFAM" id="SSF53067">
    <property type="entry name" value="Actin-like ATPase domain"/>
    <property type="match status" value="2"/>
</dbReference>
<evidence type="ECO:0000313" key="2">
    <source>
        <dbReference type="EMBL" id="URA10202.1"/>
    </source>
</evidence>
<proteinExistence type="predicted"/>
<keyword evidence="3" id="KW-1185">Reference proteome</keyword>
<evidence type="ECO:0000259" key="1">
    <source>
        <dbReference type="Pfam" id="PF00814"/>
    </source>
</evidence>